<proteinExistence type="predicted"/>
<evidence type="ECO:0000259" key="2">
    <source>
        <dbReference type="PROSITE" id="PS51725"/>
    </source>
</evidence>
<dbReference type="PANTHER" id="PTHR33336:SF1">
    <property type="entry name" value="(4S)-4-HYDROXY-5-PHOSPHONOOXYPENTANE-2,3-DIONE ISOMERASE"/>
    <property type="match status" value="1"/>
</dbReference>
<dbReference type="InterPro" id="IPR050744">
    <property type="entry name" value="AI-2_Isomerase_LsrG"/>
</dbReference>
<gene>
    <name evidence="3" type="ORF">METZ01_LOCUS45366</name>
</gene>
<reference evidence="3" key="1">
    <citation type="submission" date="2018-05" db="EMBL/GenBank/DDBJ databases">
        <authorList>
            <person name="Lanie J.A."/>
            <person name="Ng W.-L."/>
            <person name="Kazmierczak K.M."/>
            <person name="Andrzejewski T.M."/>
            <person name="Davidsen T.M."/>
            <person name="Wayne K.J."/>
            <person name="Tettelin H."/>
            <person name="Glass J.I."/>
            <person name="Rusch D."/>
            <person name="Podicherti R."/>
            <person name="Tsui H.-C.T."/>
            <person name="Winkler M.E."/>
        </authorList>
    </citation>
    <scope>NUCLEOTIDE SEQUENCE</scope>
</reference>
<dbReference type="GO" id="GO:0005829">
    <property type="term" value="C:cytosol"/>
    <property type="evidence" value="ECO:0007669"/>
    <property type="project" value="TreeGrafter"/>
</dbReference>
<sequence>MYIVNVPIQIKEGFKEQFVAGIKENASHAQNDEPGCLRFNVIQDANDINRIWVYEVYKDEEAFKSHQRSPHYLKFRGMADEWRTDTSAQGAGRGCTNIWPPDNEWS</sequence>
<evidence type="ECO:0000256" key="1">
    <source>
        <dbReference type="SAM" id="MobiDB-lite"/>
    </source>
</evidence>
<dbReference type="InterPro" id="IPR011008">
    <property type="entry name" value="Dimeric_a/b-barrel"/>
</dbReference>
<dbReference type="InterPro" id="IPR007138">
    <property type="entry name" value="ABM_dom"/>
</dbReference>
<dbReference type="GO" id="GO:0016491">
    <property type="term" value="F:oxidoreductase activity"/>
    <property type="evidence" value="ECO:0007669"/>
    <property type="project" value="TreeGrafter"/>
</dbReference>
<dbReference type="PROSITE" id="PS51725">
    <property type="entry name" value="ABM"/>
    <property type="match status" value="1"/>
</dbReference>
<dbReference type="EMBL" id="UINC01002065">
    <property type="protein sequence ID" value="SUZ92512.1"/>
    <property type="molecule type" value="Genomic_DNA"/>
</dbReference>
<evidence type="ECO:0000313" key="3">
    <source>
        <dbReference type="EMBL" id="SUZ92512.1"/>
    </source>
</evidence>
<dbReference type="AlphaFoldDB" id="A0A381RL14"/>
<dbReference type="Pfam" id="PF03992">
    <property type="entry name" value="ABM"/>
    <property type="match status" value="1"/>
</dbReference>
<protein>
    <recommendedName>
        <fullName evidence="2">ABM domain-containing protein</fullName>
    </recommendedName>
</protein>
<accession>A0A381RL14</accession>
<dbReference type="SUPFAM" id="SSF54909">
    <property type="entry name" value="Dimeric alpha+beta barrel"/>
    <property type="match status" value="1"/>
</dbReference>
<dbReference type="Gene3D" id="3.30.70.100">
    <property type="match status" value="1"/>
</dbReference>
<feature type="domain" description="ABM" evidence="2">
    <location>
        <begin position="2"/>
        <end position="91"/>
    </location>
</feature>
<name>A0A381RL14_9ZZZZ</name>
<organism evidence="3">
    <name type="scientific">marine metagenome</name>
    <dbReference type="NCBI Taxonomy" id="408172"/>
    <lineage>
        <taxon>unclassified sequences</taxon>
        <taxon>metagenomes</taxon>
        <taxon>ecological metagenomes</taxon>
    </lineage>
</organism>
<dbReference type="PANTHER" id="PTHR33336">
    <property type="entry name" value="QUINOL MONOOXYGENASE YGIN-RELATED"/>
    <property type="match status" value="1"/>
</dbReference>
<feature type="region of interest" description="Disordered" evidence="1">
    <location>
        <begin position="86"/>
        <end position="106"/>
    </location>
</feature>